<dbReference type="Proteomes" id="UP001203761">
    <property type="component" value="Unassembled WGS sequence"/>
</dbReference>
<evidence type="ECO:0000256" key="5">
    <source>
        <dbReference type="ARBA" id="ARBA00022840"/>
    </source>
</evidence>
<dbReference type="PANTHER" id="PTHR10457">
    <property type="entry name" value="MEVALONATE KINASE/GALACTOKINASE"/>
    <property type="match status" value="1"/>
</dbReference>
<dbReference type="SUPFAM" id="SSF54211">
    <property type="entry name" value="Ribosomal protein S5 domain 2-like"/>
    <property type="match status" value="1"/>
</dbReference>
<dbReference type="InterPro" id="IPR036554">
    <property type="entry name" value="GHMP_kinase_C_sf"/>
</dbReference>
<feature type="domain" description="GHMP kinase N-terminal" evidence="6">
    <location>
        <begin position="80"/>
        <end position="142"/>
    </location>
</feature>
<dbReference type="InterPro" id="IPR019539">
    <property type="entry name" value="GalKase_N"/>
</dbReference>
<feature type="domain" description="Galactokinase N-terminal" evidence="8">
    <location>
        <begin position="8"/>
        <end position="40"/>
    </location>
</feature>
<dbReference type="Gene3D" id="3.30.230.10">
    <property type="match status" value="1"/>
</dbReference>
<sequence>MTPKSADWSMPGRIEVLGKHTDYGGGRVLVCAAQQRITVRAERIAGRPGRLEVSSDAYPGILPLDADVAPLLPGGHWGRYVHTVLARLTENFGPLGPARLTVSSDLPPASGMSSSSALITGVAMALADLDDLPATEAWSAQLPDRVALAGYAAAIENGKSFGGLSGRPGVGTSGGSLDHTGMLTSEEGMISAAEFDPMRIIDRVPLAPEWSFVIGVSGVLAEKTGAAQELYNRGPALLGQILERWNREQGRADATVQSALGGLLGDDLESLVALGEDVAVDGATGAAPTSSGAADRMTAALDREERLAPLRRLAAAGPERRRLDQFLLESAVLVPRAEAALRAGDLDSFAAAVAISQRLAETHLGNQVPQTVELVRSAVALGARAASSFGAGFGGSVWALVPTADADGFAQEWMRRYRSAVGAPEGAKALVTRPGAAGWRVERA</sequence>
<evidence type="ECO:0000256" key="2">
    <source>
        <dbReference type="ARBA" id="ARBA00022679"/>
    </source>
</evidence>
<dbReference type="PRINTS" id="PR00959">
    <property type="entry name" value="MEVGALKINASE"/>
</dbReference>
<evidence type="ECO:0000259" key="8">
    <source>
        <dbReference type="Pfam" id="PF10509"/>
    </source>
</evidence>
<proteinExistence type="inferred from homology"/>
<keyword evidence="2" id="KW-0808">Transferase</keyword>
<comment type="similarity">
    <text evidence="1">Belongs to the GHMP kinase family. GalK subfamily.</text>
</comment>
<dbReference type="InterPro" id="IPR006203">
    <property type="entry name" value="GHMP_knse_ATP-bd_CS"/>
</dbReference>
<evidence type="ECO:0000256" key="1">
    <source>
        <dbReference type="ARBA" id="ARBA00006566"/>
    </source>
</evidence>
<dbReference type="InterPro" id="IPR013750">
    <property type="entry name" value="GHMP_kinase_C_dom"/>
</dbReference>
<comment type="caution">
    <text evidence="9">The sequence shown here is derived from an EMBL/GenBank/DDBJ whole genome shotgun (WGS) entry which is preliminary data.</text>
</comment>
<dbReference type="Pfam" id="PF10509">
    <property type="entry name" value="GalKase_gal_bdg"/>
    <property type="match status" value="1"/>
</dbReference>
<reference evidence="9" key="1">
    <citation type="submission" date="2022-02" db="EMBL/GenBank/DDBJ databases">
        <authorList>
            <person name="Lee M."/>
            <person name="Kim S.-J."/>
            <person name="Jung M.-Y."/>
        </authorList>
    </citation>
    <scope>NUCLEOTIDE SEQUENCE</scope>
    <source>
        <strain evidence="9">JHP9</strain>
    </source>
</reference>
<evidence type="ECO:0000259" key="6">
    <source>
        <dbReference type="Pfam" id="PF00288"/>
    </source>
</evidence>
<keyword evidence="10" id="KW-1185">Reference proteome</keyword>
<feature type="domain" description="GHMP kinase C-terminal" evidence="7">
    <location>
        <begin position="338"/>
        <end position="414"/>
    </location>
</feature>
<dbReference type="InterPro" id="IPR006204">
    <property type="entry name" value="GHMP_kinase_N_dom"/>
</dbReference>
<dbReference type="PANTHER" id="PTHR10457:SF7">
    <property type="entry name" value="GALACTOKINASE-RELATED"/>
    <property type="match status" value="1"/>
</dbReference>
<evidence type="ECO:0000256" key="4">
    <source>
        <dbReference type="ARBA" id="ARBA00022777"/>
    </source>
</evidence>
<name>A0ABT0QY37_9MICO</name>
<dbReference type="Pfam" id="PF08544">
    <property type="entry name" value="GHMP_kinases_C"/>
    <property type="match status" value="1"/>
</dbReference>
<keyword evidence="3" id="KW-0547">Nucleotide-binding</keyword>
<dbReference type="PROSITE" id="PS00627">
    <property type="entry name" value="GHMP_KINASES_ATP"/>
    <property type="match status" value="1"/>
</dbReference>
<gene>
    <name evidence="9" type="ORF">Bequi_03880</name>
</gene>
<keyword evidence="5" id="KW-0067">ATP-binding</keyword>
<keyword evidence="4" id="KW-0418">Kinase</keyword>
<dbReference type="EMBL" id="JAKNCJ010000001">
    <property type="protein sequence ID" value="MCL6422531.1"/>
    <property type="molecule type" value="Genomic_DNA"/>
</dbReference>
<dbReference type="SUPFAM" id="SSF55060">
    <property type="entry name" value="GHMP Kinase, C-terminal domain"/>
    <property type="match status" value="1"/>
</dbReference>
<dbReference type="Gene3D" id="3.30.70.890">
    <property type="entry name" value="GHMP kinase, C-terminal domain"/>
    <property type="match status" value="1"/>
</dbReference>
<dbReference type="InterPro" id="IPR014721">
    <property type="entry name" value="Ribsml_uS5_D2-typ_fold_subgr"/>
</dbReference>
<dbReference type="InterPro" id="IPR020568">
    <property type="entry name" value="Ribosomal_Su5_D2-typ_SF"/>
</dbReference>
<dbReference type="RefSeq" id="WP_249736627.1">
    <property type="nucleotide sequence ID" value="NZ_JAKNCJ010000001.1"/>
</dbReference>
<dbReference type="PRINTS" id="PR00473">
    <property type="entry name" value="GALCTOKINASE"/>
</dbReference>
<evidence type="ECO:0000259" key="7">
    <source>
        <dbReference type="Pfam" id="PF08544"/>
    </source>
</evidence>
<evidence type="ECO:0000313" key="9">
    <source>
        <dbReference type="EMBL" id="MCL6422531.1"/>
    </source>
</evidence>
<organism evidence="9 10">
    <name type="scientific">Brachybacterium equifaecis</name>
    <dbReference type="NCBI Taxonomy" id="2910770"/>
    <lineage>
        <taxon>Bacteria</taxon>
        <taxon>Bacillati</taxon>
        <taxon>Actinomycetota</taxon>
        <taxon>Actinomycetes</taxon>
        <taxon>Micrococcales</taxon>
        <taxon>Dermabacteraceae</taxon>
        <taxon>Brachybacterium</taxon>
    </lineage>
</organism>
<accession>A0ABT0QY37</accession>
<dbReference type="Pfam" id="PF00288">
    <property type="entry name" value="GHMP_kinases_N"/>
    <property type="match status" value="1"/>
</dbReference>
<evidence type="ECO:0000313" key="10">
    <source>
        <dbReference type="Proteomes" id="UP001203761"/>
    </source>
</evidence>
<evidence type="ECO:0000256" key="3">
    <source>
        <dbReference type="ARBA" id="ARBA00022741"/>
    </source>
</evidence>
<dbReference type="InterPro" id="IPR000705">
    <property type="entry name" value="Galactokinase"/>
</dbReference>
<protein>
    <submittedName>
        <fullName evidence="9">Galactokinase</fullName>
    </submittedName>
</protein>